<dbReference type="GO" id="GO:0005886">
    <property type="term" value="C:plasma membrane"/>
    <property type="evidence" value="ECO:0007669"/>
    <property type="project" value="TreeGrafter"/>
</dbReference>
<evidence type="ECO:0000256" key="4">
    <source>
        <dbReference type="ARBA" id="ARBA00011503"/>
    </source>
</evidence>
<comment type="subunit">
    <text evidence="4">EntB, EntD, EntE, and EntF form a multienzyme complex called enterobactin synthase.</text>
</comment>
<accession>A0A2N7IJT8</accession>
<keyword evidence="7" id="KW-0259">Enterobactin biosynthesis</keyword>
<dbReference type="GO" id="GO:0009239">
    <property type="term" value="P:enterobactin biosynthetic process"/>
    <property type="evidence" value="ECO:0007669"/>
    <property type="project" value="UniProtKB-UniPathway"/>
</dbReference>
<protein>
    <recommendedName>
        <fullName evidence="5">Enterobactin synthase component D</fullName>
    </recommendedName>
    <alternativeName>
        <fullName evidence="8">4'-phosphopantetheinyl transferase EntD</fullName>
    </alternativeName>
    <alternativeName>
        <fullName evidence="9">Enterochelin synthase D</fullName>
    </alternativeName>
</protein>
<evidence type="ECO:0000259" key="15">
    <source>
        <dbReference type="Pfam" id="PF17837"/>
    </source>
</evidence>
<dbReference type="Proteomes" id="UP000235746">
    <property type="component" value="Unassembled WGS sequence"/>
</dbReference>
<dbReference type="InterPro" id="IPR041354">
    <property type="entry name" value="4PPT_N"/>
</dbReference>
<evidence type="ECO:0000256" key="10">
    <source>
        <dbReference type="ARBA" id="ARBA00049176"/>
    </source>
</evidence>
<evidence type="ECO:0000256" key="3">
    <source>
        <dbReference type="ARBA" id="ARBA00008342"/>
    </source>
</evidence>
<feature type="binding site" evidence="12">
    <location>
        <begin position="116"/>
        <end position="117"/>
    </location>
    <ligand>
        <name>CoA</name>
        <dbReference type="ChEBI" id="CHEBI:57287"/>
    </ligand>
</feature>
<dbReference type="Pfam" id="PF17837">
    <property type="entry name" value="4PPT_N"/>
    <property type="match status" value="1"/>
</dbReference>
<comment type="caution">
    <text evidence="16">The sequence shown here is derived from an EMBL/GenBank/DDBJ whole genome shotgun (WGS) entry which is preliminary data.</text>
</comment>
<evidence type="ECO:0000256" key="5">
    <source>
        <dbReference type="ARBA" id="ARBA00019087"/>
    </source>
</evidence>
<comment type="function">
    <text evidence="1">Involved in the biosynthesis of the siderophore enterobactin (enterochelin), which is a macrocyclic trimeric lactone of N-(2,3-dihydroxybenzoyl)-serine. The serine trilactone serves as a scaffolding for the three catechol functionalities that provide hexadentate coordination for the tightly ligated iron(2+) atoms. Plays an essential role in the assembly of the enterobactin by catalyzing the transfer of the 4'-phosphopantetheine (Ppant) moiety from coenzyme A to the apo-domains of both EntB (ArCP domain) and EntF (PCP domain) to yield their holo-forms which make them competent for the activation of 2,3-dihydroxybenzoate (DHB) and L-serine, respectively.</text>
</comment>
<evidence type="ECO:0000256" key="9">
    <source>
        <dbReference type="ARBA" id="ARBA00031996"/>
    </source>
</evidence>
<evidence type="ECO:0000256" key="13">
    <source>
        <dbReference type="PIRSR" id="PIRSR603542-2"/>
    </source>
</evidence>
<evidence type="ECO:0000256" key="2">
    <source>
        <dbReference type="ARBA" id="ARBA00004993"/>
    </source>
</evidence>
<dbReference type="InterPro" id="IPR008278">
    <property type="entry name" value="4-PPantetheinyl_Trfase_dom"/>
</dbReference>
<gene>
    <name evidence="16" type="ORF">BCT74_18955</name>
</gene>
<dbReference type="GO" id="GO:0000287">
    <property type="term" value="F:magnesium ion binding"/>
    <property type="evidence" value="ECO:0007669"/>
    <property type="project" value="InterPro"/>
</dbReference>
<sequence>MVKLMMNNTFRPLPTDHPFIVAEFNFQKECICKAKGIEIHVAQFDQQSFDDNLFYITNVYCPIAISQSVDKRKAEYFAGRYLVARELKSLGFSHKPLEPNVDRSPRLPNGVMGSISHSNDLATVAVLPSSHANKENIGVDIQHRISHEVCDDIENMVATVQEVDLVVRYGLTRAEAVTLLFSAKEAIYKALAHFVSRGLDFKSAILIAIDKNTVQFELSTDITSQISDSESHDLNGDKSESIICQYDHLAQENAYLTVCYYSADT</sequence>
<dbReference type="InterPro" id="IPR037143">
    <property type="entry name" value="4-PPantetheinyl_Trfase_dom_sf"/>
</dbReference>
<dbReference type="SUPFAM" id="SSF56214">
    <property type="entry name" value="4'-phosphopantetheinyl transferase"/>
    <property type="match status" value="1"/>
</dbReference>
<evidence type="ECO:0000313" key="17">
    <source>
        <dbReference type="Proteomes" id="UP000235746"/>
    </source>
</evidence>
<feature type="binding site" evidence="12">
    <location>
        <position position="185"/>
    </location>
    <ligand>
        <name>CoA</name>
        <dbReference type="ChEBI" id="CHEBI:57287"/>
    </ligand>
</feature>
<proteinExistence type="inferred from homology"/>
<dbReference type="PANTHER" id="PTHR38096">
    <property type="entry name" value="ENTEROBACTIN SYNTHASE COMPONENT D"/>
    <property type="match status" value="1"/>
</dbReference>
<dbReference type="UniPathway" id="UPA00017"/>
<dbReference type="Pfam" id="PF01648">
    <property type="entry name" value="ACPS"/>
    <property type="match status" value="1"/>
</dbReference>
<dbReference type="GO" id="GO:0009366">
    <property type="term" value="C:enterobactin synthetase complex"/>
    <property type="evidence" value="ECO:0007669"/>
    <property type="project" value="InterPro"/>
</dbReference>
<feature type="binding site" evidence="12">
    <location>
        <position position="140"/>
    </location>
    <ligand>
        <name>CoA</name>
        <dbReference type="ChEBI" id="CHEBI:57287"/>
    </ligand>
</feature>
<keyword evidence="6" id="KW-0808">Transferase</keyword>
<evidence type="ECO:0000259" key="14">
    <source>
        <dbReference type="Pfam" id="PF01648"/>
    </source>
</evidence>
<comment type="cofactor">
    <cofactor evidence="13">
        <name>Mg(2+)</name>
        <dbReference type="ChEBI" id="CHEBI:18420"/>
    </cofactor>
</comment>
<dbReference type="InterPro" id="IPR003542">
    <property type="entry name" value="Enbac_synth_compD-like"/>
</dbReference>
<dbReference type="EMBL" id="MCYL01000010">
    <property type="protein sequence ID" value="PML57975.1"/>
    <property type="molecule type" value="Genomic_DNA"/>
</dbReference>
<dbReference type="GO" id="GO:0008897">
    <property type="term" value="F:holo-[acyl-carrier-protein] synthase activity"/>
    <property type="evidence" value="ECO:0007669"/>
    <property type="project" value="InterPro"/>
</dbReference>
<name>A0A2N7IJT8_9VIBR</name>
<feature type="binding site" evidence="13">
    <location>
        <position position="141"/>
    </location>
    <ligand>
        <name>Mg(2+)</name>
        <dbReference type="ChEBI" id="CHEBI:18420"/>
    </ligand>
</feature>
<feature type="binding site" evidence="13">
    <location>
        <position position="140"/>
    </location>
    <ligand>
        <name>Mg(2+)</name>
        <dbReference type="ChEBI" id="CHEBI:18420"/>
    </ligand>
</feature>
<comment type="similarity">
    <text evidence="3">Belongs to the P-Pant transferase superfamily. EntD family.</text>
</comment>
<feature type="binding site" evidence="12">
    <location>
        <position position="80"/>
    </location>
    <ligand>
        <name>CoA</name>
        <dbReference type="ChEBI" id="CHEBI:57287"/>
    </ligand>
</feature>
<reference evidence="17" key="1">
    <citation type="submission" date="2016-07" db="EMBL/GenBank/DDBJ databases">
        <title>Nontailed viruses are major unrecognized killers of bacteria in the ocean.</title>
        <authorList>
            <person name="Kauffman K."/>
            <person name="Hussain F."/>
            <person name="Yang J."/>
            <person name="Arevalo P."/>
            <person name="Brown J."/>
            <person name="Cutler M."/>
            <person name="Kelly L."/>
            <person name="Polz M.F."/>
        </authorList>
    </citation>
    <scope>NUCLEOTIDE SEQUENCE [LARGE SCALE GENOMIC DNA]</scope>
    <source>
        <strain evidence="17">10N.261.51.B8</strain>
    </source>
</reference>
<dbReference type="PANTHER" id="PTHR38096:SF1">
    <property type="entry name" value="ENTEROBACTIN SYNTHASE COMPONENT D"/>
    <property type="match status" value="1"/>
</dbReference>
<comment type="catalytic activity">
    <reaction evidence="11">
        <text>apo-[peptidyl-carrier protein] + CoA = holo-[peptidyl-carrier protein] + adenosine 3',5'-bisphosphate + H(+)</text>
        <dbReference type="Rhea" id="RHEA:46228"/>
        <dbReference type="Rhea" id="RHEA-COMP:11479"/>
        <dbReference type="Rhea" id="RHEA-COMP:11480"/>
        <dbReference type="ChEBI" id="CHEBI:15378"/>
        <dbReference type="ChEBI" id="CHEBI:29999"/>
        <dbReference type="ChEBI" id="CHEBI:57287"/>
        <dbReference type="ChEBI" id="CHEBI:58343"/>
        <dbReference type="ChEBI" id="CHEBI:64479"/>
    </reaction>
</comment>
<evidence type="ECO:0000256" key="8">
    <source>
        <dbReference type="ARBA" id="ARBA00029894"/>
    </source>
</evidence>
<evidence type="ECO:0000313" key="16">
    <source>
        <dbReference type="EMBL" id="PML57975.1"/>
    </source>
</evidence>
<keyword evidence="13" id="KW-0479">Metal-binding</keyword>
<comment type="catalytic activity">
    <reaction evidence="10">
        <text>apo-[aryl-carrier protein] + CoA = holo-[aryl-carrier protein] + adenosine 3',5'-bisphosphate + H(+)</text>
        <dbReference type="Rhea" id="RHEA:48404"/>
        <dbReference type="Rhea" id="RHEA-COMP:15903"/>
        <dbReference type="Rhea" id="RHEA-COMP:17557"/>
        <dbReference type="ChEBI" id="CHEBI:15378"/>
        <dbReference type="ChEBI" id="CHEBI:29999"/>
        <dbReference type="ChEBI" id="CHEBI:57287"/>
        <dbReference type="ChEBI" id="CHEBI:58343"/>
        <dbReference type="ChEBI" id="CHEBI:64479"/>
    </reaction>
</comment>
<dbReference type="PRINTS" id="PR01399">
    <property type="entry name" value="ENTSNTHTASED"/>
</dbReference>
<feature type="binding site" evidence="12">
    <location>
        <position position="199"/>
    </location>
    <ligand>
        <name>CoA</name>
        <dbReference type="ChEBI" id="CHEBI:57287"/>
    </ligand>
</feature>
<evidence type="ECO:0000256" key="11">
    <source>
        <dbReference type="ARBA" id="ARBA00049191"/>
    </source>
</evidence>
<feature type="binding site" evidence="12">
    <location>
        <position position="189"/>
    </location>
    <ligand>
        <name>CoA</name>
        <dbReference type="ChEBI" id="CHEBI:57287"/>
    </ligand>
</feature>
<dbReference type="AlphaFoldDB" id="A0A2N7IJT8"/>
<feature type="domain" description="4'-phosphopantetheinyl transferase" evidence="14">
    <location>
        <begin position="137"/>
        <end position="227"/>
    </location>
</feature>
<dbReference type="Gene3D" id="3.90.470.20">
    <property type="entry name" value="4'-phosphopantetheinyl transferase domain"/>
    <property type="match status" value="1"/>
</dbReference>
<evidence type="ECO:0000256" key="12">
    <source>
        <dbReference type="PIRSR" id="PIRSR603542-1"/>
    </source>
</evidence>
<feature type="domain" description="4'-phosphopantetheinyl transferase N-terminal" evidence="15">
    <location>
        <begin position="65"/>
        <end position="126"/>
    </location>
</feature>
<feature type="binding site" evidence="12">
    <location>
        <position position="72"/>
    </location>
    <ligand>
        <name>CoA</name>
        <dbReference type="ChEBI" id="CHEBI:57287"/>
    </ligand>
</feature>
<evidence type="ECO:0000256" key="1">
    <source>
        <dbReference type="ARBA" id="ARBA00003937"/>
    </source>
</evidence>
<evidence type="ECO:0000256" key="7">
    <source>
        <dbReference type="ARBA" id="ARBA00023191"/>
    </source>
</evidence>
<keyword evidence="13" id="KW-0460">Magnesium</keyword>
<organism evidence="16 17">
    <name type="scientific">Vibrio lentus</name>
    <dbReference type="NCBI Taxonomy" id="136468"/>
    <lineage>
        <taxon>Bacteria</taxon>
        <taxon>Pseudomonadati</taxon>
        <taxon>Pseudomonadota</taxon>
        <taxon>Gammaproteobacteria</taxon>
        <taxon>Vibrionales</taxon>
        <taxon>Vibrionaceae</taxon>
        <taxon>Vibrio</taxon>
    </lineage>
</organism>
<comment type="pathway">
    <text evidence="2">Siderophore biosynthesis; enterobactin biosynthesis.</text>
</comment>
<evidence type="ECO:0000256" key="6">
    <source>
        <dbReference type="ARBA" id="ARBA00022679"/>
    </source>
</evidence>